<dbReference type="AlphaFoldDB" id="A0A2P7SPQ0"/>
<dbReference type="EMBL" id="PXYK01000004">
    <property type="protein sequence ID" value="PSJ64401.1"/>
    <property type="molecule type" value="Genomic_DNA"/>
</dbReference>
<accession>A0A2P7SPQ0</accession>
<comment type="caution">
    <text evidence="1">The sequence shown here is derived from an EMBL/GenBank/DDBJ whole genome shotgun (WGS) entry which is preliminary data.</text>
</comment>
<proteinExistence type="predicted"/>
<organism evidence="1 2">
    <name type="scientific">Kumtagia ephedrae</name>
    <dbReference type="NCBI Taxonomy" id="2116701"/>
    <lineage>
        <taxon>Bacteria</taxon>
        <taxon>Pseudomonadati</taxon>
        <taxon>Pseudomonadota</taxon>
        <taxon>Alphaproteobacteria</taxon>
        <taxon>Hyphomicrobiales</taxon>
        <taxon>Phyllobacteriaceae</taxon>
        <taxon>Kumtagia</taxon>
    </lineage>
</organism>
<evidence type="ECO:0000313" key="1">
    <source>
        <dbReference type="EMBL" id="PSJ64401.1"/>
    </source>
</evidence>
<dbReference type="Proteomes" id="UP000241229">
    <property type="component" value="Unassembled WGS sequence"/>
</dbReference>
<reference evidence="1 2" key="1">
    <citation type="submission" date="2018-03" db="EMBL/GenBank/DDBJ databases">
        <title>The draft genome of Mesorhizobium sp. 6GN-30.</title>
        <authorList>
            <person name="Liu L."/>
            <person name="Li L."/>
            <person name="Wang T."/>
            <person name="Zhang X."/>
            <person name="Liang L."/>
        </authorList>
    </citation>
    <scope>NUCLEOTIDE SEQUENCE [LARGE SCALE GENOMIC DNA]</scope>
    <source>
        <strain evidence="1 2">6GN30</strain>
    </source>
</reference>
<protein>
    <submittedName>
        <fullName evidence="1">Uncharacterized protein</fullName>
    </submittedName>
</protein>
<name>A0A2P7SPQ0_9HYPH</name>
<dbReference type="OrthoDB" id="8098377at2"/>
<gene>
    <name evidence="1" type="ORF">C7I84_05470</name>
</gene>
<dbReference type="RefSeq" id="WP_106771146.1">
    <property type="nucleotide sequence ID" value="NZ_PXYK01000004.1"/>
</dbReference>
<keyword evidence="2" id="KW-1185">Reference proteome</keyword>
<evidence type="ECO:0000313" key="2">
    <source>
        <dbReference type="Proteomes" id="UP000241229"/>
    </source>
</evidence>
<sequence>MSAGEIFGRALRSAPLPEPEDVFMEWLVSLPRGADLEAAALRQIGLIDRRAPLGPQGLRLRALFAAVAVPEIGPKPAAVPGAGARLPC</sequence>